<dbReference type="CDD" id="cd00796">
    <property type="entry name" value="INT_Rci_Hp1_C"/>
    <property type="match status" value="1"/>
</dbReference>
<dbReference type="RefSeq" id="WP_011192234.1">
    <property type="nucleotide sequence ID" value="NZ_CABMMJ010000018.1"/>
</dbReference>
<dbReference type="InterPro" id="IPR044068">
    <property type="entry name" value="CB"/>
</dbReference>
<protein>
    <submittedName>
        <fullName evidence="7">Integrase</fullName>
    </submittedName>
</protein>
<dbReference type="Gene3D" id="1.10.443.10">
    <property type="entry name" value="Intergrase catalytic core"/>
    <property type="match status" value="1"/>
</dbReference>
<dbReference type="AlphaFoldDB" id="A0AA36LSQ3"/>
<evidence type="ECO:0000313" key="8">
    <source>
        <dbReference type="Proteomes" id="UP000040841"/>
    </source>
</evidence>
<dbReference type="PROSITE" id="PS51898">
    <property type="entry name" value="TYR_RECOMBINASE"/>
    <property type="match status" value="1"/>
</dbReference>
<evidence type="ECO:0000313" key="7">
    <source>
        <dbReference type="EMBL" id="CNI71057.1"/>
    </source>
</evidence>
<evidence type="ECO:0000256" key="3">
    <source>
        <dbReference type="ARBA" id="ARBA00023172"/>
    </source>
</evidence>
<accession>A0AA36LSQ3</accession>
<dbReference type="Pfam" id="PF00589">
    <property type="entry name" value="Phage_integrase"/>
    <property type="match status" value="1"/>
</dbReference>
<feature type="domain" description="Tyr recombinase" evidence="5">
    <location>
        <begin position="174"/>
        <end position="333"/>
    </location>
</feature>
<dbReference type="PANTHER" id="PTHR30349">
    <property type="entry name" value="PHAGE INTEGRASE-RELATED"/>
    <property type="match status" value="1"/>
</dbReference>
<dbReference type="InterPro" id="IPR050090">
    <property type="entry name" value="Tyrosine_recombinase_XerCD"/>
</dbReference>
<proteinExistence type="predicted"/>
<dbReference type="PROSITE" id="PS51900">
    <property type="entry name" value="CB"/>
    <property type="match status" value="1"/>
</dbReference>
<evidence type="ECO:0000256" key="2">
    <source>
        <dbReference type="ARBA" id="ARBA00023125"/>
    </source>
</evidence>
<dbReference type="InterPro" id="IPR011010">
    <property type="entry name" value="DNA_brk_join_enz"/>
</dbReference>
<dbReference type="EMBL" id="CQBM01000018">
    <property type="protein sequence ID" value="CNI71057.1"/>
    <property type="molecule type" value="Genomic_DNA"/>
</dbReference>
<reference evidence="7 8" key="1">
    <citation type="submission" date="2015-03" db="EMBL/GenBank/DDBJ databases">
        <authorList>
            <consortium name="Pathogen Informatics"/>
            <person name="Murphy D."/>
        </authorList>
    </citation>
    <scope>NUCLEOTIDE SEQUENCE [LARGE SCALE GENOMIC DNA]</scope>
    <source>
        <strain evidence="7 8">FE82747</strain>
    </source>
</reference>
<dbReference type="SUPFAM" id="SSF56349">
    <property type="entry name" value="DNA breaking-rejoining enzymes"/>
    <property type="match status" value="1"/>
</dbReference>
<dbReference type="PANTHER" id="PTHR30349:SF93">
    <property type="entry name" value="FELS-2 PROPHAGE PROTEIN"/>
    <property type="match status" value="1"/>
</dbReference>
<keyword evidence="1" id="KW-0229">DNA integration</keyword>
<keyword evidence="2 4" id="KW-0238">DNA-binding</keyword>
<dbReference type="GO" id="GO:0003677">
    <property type="term" value="F:DNA binding"/>
    <property type="evidence" value="ECO:0007669"/>
    <property type="project" value="UniProtKB-UniRule"/>
</dbReference>
<organism evidence="7 8">
    <name type="scientific">Yersinia mollaretii</name>
    <dbReference type="NCBI Taxonomy" id="33060"/>
    <lineage>
        <taxon>Bacteria</taxon>
        <taxon>Pseudomonadati</taxon>
        <taxon>Pseudomonadota</taxon>
        <taxon>Gammaproteobacteria</taxon>
        <taxon>Enterobacterales</taxon>
        <taxon>Yersiniaceae</taxon>
        <taxon>Yersinia</taxon>
    </lineage>
</organism>
<dbReference type="Proteomes" id="UP000040841">
    <property type="component" value="Unassembled WGS sequence"/>
</dbReference>
<dbReference type="GO" id="GO:0006310">
    <property type="term" value="P:DNA recombination"/>
    <property type="evidence" value="ECO:0007669"/>
    <property type="project" value="UniProtKB-KW"/>
</dbReference>
<evidence type="ECO:0000259" key="5">
    <source>
        <dbReference type="PROSITE" id="PS51898"/>
    </source>
</evidence>
<comment type="caution">
    <text evidence="7">The sequence shown here is derived from an EMBL/GenBank/DDBJ whole genome shotgun (WGS) entry which is preliminary data.</text>
</comment>
<dbReference type="InterPro" id="IPR057084">
    <property type="entry name" value="Int_N"/>
</dbReference>
<dbReference type="InterPro" id="IPR002104">
    <property type="entry name" value="Integrase_catalytic"/>
</dbReference>
<gene>
    <name evidence="7" type="primary">xerC_2</name>
    <name evidence="7" type="ORF">ERS008502_04049</name>
</gene>
<feature type="domain" description="Core-binding (CB)" evidence="6">
    <location>
        <begin position="61"/>
        <end position="152"/>
    </location>
</feature>
<name>A0AA36LSQ3_YERMO</name>
<evidence type="ECO:0000256" key="4">
    <source>
        <dbReference type="PROSITE-ProRule" id="PRU01248"/>
    </source>
</evidence>
<dbReference type="GO" id="GO:0015074">
    <property type="term" value="P:DNA integration"/>
    <property type="evidence" value="ECO:0007669"/>
    <property type="project" value="UniProtKB-KW"/>
</dbReference>
<evidence type="ECO:0000256" key="1">
    <source>
        <dbReference type="ARBA" id="ARBA00022908"/>
    </source>
</evidence>
<evidence type="ECO:0000259" key="6">
    <source>
        <dbReference type="PROSITE" id="PS51900"/>
    </source>
</evidence>
<dbReference type="InterPro" id="IPR013762">
    <property type="entry name" value="Integrase-like_cat_sf"/>
</dbReference>
<sequence>MAVRKLPNGKWVCDFYSDGRDSKRVRKTFVTRGEAMRFEREQLAQRGDLDIDYTPAETAAQRLKTLVGQWYELHGRSLSDGKARLDKLNILCDNLGDPAVADFDREVFAKYRKQRLAGEFSRKPKHGIVKPPKEATVNREHAYLRAVFNELKRLGHWNHANPLDGVRLFRESENELTFLYEDDIKRLLHECDSSSNKDLGIIVRICLATGARWSEAEQLRQAQVMPNKITYINTKSKKNRTVPISAELHKLIPKMKGRLFANAYDAFGQAIDRAKLVLPTGQLTHVLRHTFASHFMMNGGNILVLQQILGHSTIQMTMRYSHFAPDHLEAAVSLNPYDRIQDFKKIGRNYI</sequence>
<dbReference type="Pfam" id="PF24624">
    <property type="entry name" value="Int_N"/>
    <property type="match status" value="1"/>
</dbReference>
<keyword evidence="3" id="KW-0233">DNA recombination</keyword>